<comment type="caution">
    <text evidence="1">The sequence shown here is derived from an EMBL/GenBank/DDBJ whole genome shotgun (WGS) entry which is preliminary data.</text>
</comment>
<protein>
    <submittedName>
        <fullName evidence="1">Uncharacterized protein</fullName>
    </submittedName>
</protein>
<gene>
    <name evidence="1" type="ORF">OPT61_g734</name>
</gene>
<sequence>MSVAEQPMGSLKRLQHRRRAYKELRQPAISCQPQRNWVIPFKQYSVYTFTYLTLSLSIMGGGGAASAGFDAALERRQALMGKSGPGALIKNFKVFRIALFACLGGVLYGYNQGMFGGILAMPSFQKQTDGYTDNATQKGWLTAILELGAWFGAVMSGFLAESLSRKYGILAATGVFIVGVVIQVAAIAGGHNEILAGRFITGIGVGTLSCIVPMYNSECAPPEIRGALVAGQQLAITYGTNYIGGTTLETQSNAAWLIPICIQLVPAAILFFGMIWMPFSPRWLVHHGREEEARRTLANLRDLPEDHELIELEFLEIKAQSMFEKRSIAERFPHLAELTTWNTFKLQFVAIGALFKTKAMFKRVIVATVTMFFQQWSGINAVLYYAPAIFQQLGLTGNTTSLLATGVVGIVMFIATIPAVLYIDRVGRKPVLAIGAIGMGVSHIIIAIILAKNIDNFHNAKGAGWAAVVMVWLFVIHFGYSWGPCAWILIAEIWPISTRPYGTALGGSSNWMNNFIIGQITPDLLEKITYGTYILFGLLTFVGAAFIWFFVPETKRLTLEEMDIIFGSEGAAQRDQERMTEINNEIGLTAIMSGGSSPDHRDEMVIDDEKGVV</sequence>
<evidence type="ECO:0000313" key="1">
    <source>
        <dbReference type="EMBL" id="KAJ8118238.1"/>
    </source>
</evidence>
<dbReference type="Proteomes" id="UP001153331">
    <property type="component" value="Unassembled WGS sequence"/>
</dbReference>
<accession>A0ACC2ISW5</accession>
<proteinExistence type="predicted"/>
<reference evidence="1" key="1">
    <citation type="submission" date="2022-11" db="EMBL/GenBank/DDBJ databases">
        <title>Genome Sequence of Boeremia exigua.</title>
        <authorList>
            <person name="Buettner E."/>
        </authorList>
    </citation>
    <scope>NUCLEOTIDE SEQUENCE</scope>
    <source>
        <strain evidence="1">CU02</strain>
    </source>
</reference>
<organism evidence="1 2">
    <name type="scientific">Boeremia exigua</name>
    <dbReference type="NCBI Taxonomy" id="749465"/>
    <lineage>
        <taxon>Eukaryota</taxon>
        <taxon>Fungi</taxon>
        <taxon>Dikarya</taxon>
        <taxon>Ascomycota</taxon>
        <taxon>Pezizomycotina</taxon>
        <taxon>Dothideomycetes</taxon>
        <taxon>Pleosporomycetidae</taxon>
        <taxon>Pleosporales</taxon>
        <taxon>Pleosporineae</taxon>
        <taxon>Didymellaceae</taxon>
        <taxon>Boeremia</taxon>
    </lineage>
</organism>
<keyword evidence="2" id="KW-1185">Reference proteome</keyword>
<name>A0ACC2ISW5_9PLEO</name>
<evidence type="ECO:0000313" key="2">
    <source>
        <dbReference type="Proteomes" id="UP001153331"/>
    </source>
</evidence>
<dbReference type="EMBL" id="JAPHNI010000025">
    <property type="protein sequence ID" value="KAJ8118238.1"/>
    <property type="molecule type" value="Genomic_DNA"/>
</dbReference>